<organism evidence="13 14">
    <name type="scientific">Tistrella bauzanensis</name>
    <dbReference type="NCBI Taxonomy" id="657419"/>
    <lineage>
        <taxon>Bacteria</taxon>
        <taxon>Pseudomonadati</taxon>
        <taxon>Pseudomonadota</taxon>
        <taxon>Alphaproteobacteria</taxon>
        <taxon>Geminicoccales</taxon>
        <taxon>Geminicoccaceae</taxon>
        <taxon>Tistrella</taxon>
    </lineage>
</organism>
<dbReference type="Gene3D" id="2.40.30.130">
    <property type="match status" value="1"/>
</dbReference>
<dbReference type="SUPFAM" id="SSF101353">
    <property type="entry name" value="Putative anticodon-binding domain of alanyl-tRNA synthetase (AlaRS)"/>
    <property type="match status" value="1"/>
</dbReference>
<evidence type="ECO:0000256" key="2">
    <source>
        <dbReference type="ARBA" id="ARBA00022555"/>
    </source>
</evidence>
<evidence type="ECO:0000259" key="12">
    <source>
        <dbReference type="PROSITE" id="PS50860"/>
    </source>
</evidence>
<dbReference type="InterPro" id="IPR018164">
    <property type="entry name" value="Ala-tRNA-synth_IIc_N"/>
</dbReference>
<dbReference type="GO" id="GO:0016874">
    <property type="term" value="F:ligase activity"/>
    <property type="evidence" value="ECO:0007669"/>
    <property type="project" value="UniProtKB-KW"/>
</dbReference>
<dbReference type="SMART" id="SM00863">
    <property type="entry name" value="tRNA_SAD"/>
    <property type="match status" value="1"/>
</dbReference>
<dbReference type="CDD" id="cd00673">
    <property type="entry name" value="AlaRS_core"/>
    <property type="match status" value="1"/>
</dbReference>
<dbReference type="EC" id="6.1.1.7" evidence="11"/>
<dbReference type="PANTHER" id="PTHR11777">
    <property type="entry name" value="ALANYL-TRNA SYNTHETASE"/>
    <property type="match status" value="1"/>
</dbReference>
<keyword evidence="3 11" id="KW-0436">Ligase</keyword>
<evidence type="ECO:0000313" key="13">
    <source>
        <dbReference type="EMBL" id="GGB25638.1"/>
    </source>
</evidence>
<dbReference type="SUPFAM" id="SSF55186">
    <property type="entry name" value="ThrRS/AlaRS common domain"/>
    <property type="match status" value="1"/>
</dbReference>
<dbReference type="InterPro" id="IPR018163">
    <property type="entry name" value="Thr/Ala-tRNA-synth_IIc_edit"/>
</dbReference>
<evidence type="ECO:0000256" key="6">
    <source>
        <dbReference type="ARBA" id="ARBA00022833"/>
    </source>
</evidence>
<keyword evidence="5 11" id="KW-0547">Nucleotide-binding</keyword>
<keyword evidence="7 11" id="KW-0067">ATP-binding</keyword>
<feature type="binding site" evidence="11">
    <location>
        <position position="565"/>
    </location>
    <ligand>
        <name>Zn(2+)</name>
        <dbReference type="ChEBI" id="CHEBI:29105"/>
    </ligand>
</feature>
<sequence>MTSATEIRRTFLDFFAKNGHEVVASSPLVPQNDPTLLFTNAGMVQFKNVFTGAEKRPYDRATSSQKCVRAGGKHNDLDNVGYTARHHTFFEMLGNFSFGDYFKEQAIELAWNLVTREFGLPKDRLLVTVYHTDDDAAALWRKIAGLGDDRIIRIPTSDNFWAMGDTGPCGPCSEIFFDHGEGIPGGPPGSPDEDGDRFIEIWNLVFMQFEQLAPGNRLDLPRPSIDTGMGLERIAAILQGHHDNYDIDIFRRLITASAQASGTDTDGPYKMSHRVIADHLRSAGFLIADGVMPSNEGRGYVLRRIMRRAMRHAHKMGVPEPLMYRLVPALIETMGDHYHELRRAQALITETLKLEETRFRQTLDRGMRLLEETTQTLGATERLPGDVAFKLYDTYGFPLDLTQDVLRADGRGVDTEGFNAALAEARARARASWAGSGEAATDRVWFDVRDTAGATEFLGYGATDADGVVKTILVDGAQVDAAEAGAKVSVIVNQTPFYGESGGQMGDTGRITTPDGLDIEVTETAKKLGDLHVHIGHVVAGRIAVGEAVHLAVDVAHRDALRAHHSATHLLHAALRRRLGDHVTQKGSLVAPDRLRFDFSQPTPIAREDLRAIEADVNRLIRSNAEVGTRLMTPDEAIAQGAMALFGEKYGDEVRVVDMGAVLGEDGRNMPYSVELCGGTHVSRTGDIGLFKIVAEGGVAAGIRRIEAVAGDAALAFVEIQQDRLAEASATLKVAPGDLVDRISSLLDERKKLDVELAKLRREIATGGASGGGEAQIEEIGGVRFAGRVLDGVPAKELRGVADALKKQVGSGVVAIVGVHDGKAGVVVGVTDDLTGRFSAVDLVRAAAEAIGGKGGGGRPDLAQAGGPEADKAADAVKAVAAALAG</sequence>
<comment type="subcellular location">
    <subcellularLocation>
        <location evidence="11">Cytoplasm</location>
    </subcellularLocation>
</comment>
<evidence type="ECO:0000256" key="3">
    <source>
        <dbReference type="ARBA" id="ARBA00022598"/>
    </source>
</evidence>
<dbReference type="InterPro" id="IPR023033">
    <property type="entry name" value="Ala_tRNA_ligase_euk/bac"/>
</dbReference>
<evidence type="ECO:0000256" key="11">
    <source>
        <dbReference type="HAMAP-Rule" id="MF_00036"/>
    </source>
</evidence>
<evidence type="ECO:0000256" key="5">
    <source>
        <dbReference type="ARBA" id="ARBA00022741"/>
    </source>
</evidence>
<dbReference type="Gene3D" id="3.30.980.10">
    <property type="entry name" value="Threonyl-trna Synthetase, Chain A, domain 2"/>
    <property type="match status" value="1"/>
</dbReference>
<dbReference type="InterPro" id="IPR003156">
    <property type="entry name" value="DHHA1_dom"/>
</dbReference>
<feature type="domain" description="Alanyl-transfer RNA synthetases family profile" evidence="12">
    <location>
        <begin position="2"/>
        <end position="720"/>
    </location>
</feature>
<evidence type="ECO:0000256" key="10">
    <source>
        <dbReference type="ARBA" id="ARBA00023146"/>
    </source>
</evidence>
<comment type="cofactor">
    <cofactor evidence="11">
        <name>Zn(2+)</name>
        <dbReference type="ChEBI" id="CHEBI:29105"/>
    </cofactor>
    <text evidence="11">Binds 1 zinc ion per subunit.</text>
</comment>
<dbReference type="InterPro" id="IPR012947">
    <property type="entry name" value="tRNA_SAD"/>
</dbReference>
<dbReference type="PROSITE" id="PS50860">
    <property type="entry name" value="AA_TRNA_LIGASE_II_ALA"/>
    <property type="match status" value="1"/>
</dbReference>
<comment type="function">
    <text evidence="11">Catalyzes the attachment of alanine to tRNA(Ala) in a two-step reaction: alanine is first activated by ATP to form Ala-AMP and then transferred to the acceptor end of tRNA(Ala). Also edits incorrectly charged Ser-tRNA(Ala) and Gly-tRNA(Ala) via its editing domain.</text>
</comment>
<keyword evidence="8 11" id="KW-0694">RNA-binding</keyword>
<dbReference type="PANTHER" id="PTHR11777:SF9">
    <property type="entry name" value="ALANINE--TRNA LIGASE, CYTOPLASMIC"/>
    <property type="match status" value="1"/>
</dbReference>
<reference evidence="14" key="1">
    <citation type="journal article" date="2019" name="Int. J. Syst. Evol. Microbiol.">
        <title>The Global Catalogue of Microorganisms (GCM) 10K type strain sequencing project: providing services to taxonomists for standard genome sequencing and annotation.</title>
        <authorList>
            <consortium name="The Broad Institute Genomics Platform"/>
            <consortium name="The Broad Institute Genome Sequencing Center for Infectious Disease"/>
            <person name="Wu L."/>
            <person name="Ma J."/>
        </authorList>
    </citation>
    <scope>NUCLEOTIDE SEQUENCE [LARGE SCALE GENOMIC DNA]</scope>
    <source>
        <strain evidence="14">CGMCC 1.10188</strain>
    </source>
</reference>
<dbReference type="RefSeq" id="WP_188574257.1">
    <property type="nucleotide sequence ID" value="NZ_BMDZ01000002.1"/>
</dbReference>
<dbReference type="EMBL" id="BMDZ01000002">
    <property type="protein sequence ID" value="GGB25638.1"/>
    <property type="molecule type" value="Genomic_DNA"/>
</dbReference>
<dbReference type="InterPro" id="IPR050058">
    <property type="entry name" value="Ala-tRNA_ligase"/>
</dbReference>
<comment type="domain">
    <text evidence="11">Consists of three domains; the N-terminal catalytic domain, the editing domain and the C-terminal C-Ala domain. The editing domain removes incorrectly charged amino acids, while the C-Ala domain, along with tRNA(Ala), serves as a bridge to cooperatively bring together the editing and aminoacylation centers thus stimulating deacylation of misacylated tRNAs.</text>
</comment>
<evidence type="ECO:0000256" key="7">
    <source>
        <dbReference type="ARBA" id="ARBA00022840"/>
    </source>
</evidence>
<gene>
    <name evidence="11 13" type="primary">alaS</name>
    <name evidence="13" type="ORF">GCM10011505_03550</name>
</gene>
<dbReference type="InterPro" id="IPR045864">
    <property type="entry name" value="aa-tRNA-synth_II/BPL/LPL"/>
</dbReference>
<dbReference type="Gene3D" id="3.30.930.10">
    <property type="entry name" value="Bira Bifunctional Protein, Domain 2"/>
    <property type="match status" value="1"/>
</dbReference>
<protein>
    <recommendedName>
        <fullName evidence="11">Alanine--tRNA ligase</fullName>
        <ecNumber evidence="11">6.1.1.7</ecNumber>
    </recommendedName>
    <alternativeName>
        <fullName evidence="11">Alanyl-tRNA synthetase</fullName>
        <shortName evidence="11">AlaRS</shortName>
    </alternativeName>
</protein>
<dbReference type="Pfam" id="PF02272">
    <property type="entry name" value="DHHA1"/>
    <property type="match status" value="1"/>
</dbReference>
<comment type="similarity">
    <text evidence="1 11">Belongs to the class-II aminoacyl-tRNA synthetase family.</text>
</comment>
<comment type="catalytic activity">
    <reaction evidence="11">
        <text>tRNA(Ala) + L-alanine + ATP = L-alanyl-tRNA(Ala) + AMP + diphosphate</text>
        <dbReference type="Rhea" id="RHEA:12540"/>
        <dbReference type="Rhea" id="RHEA-COMP:9657"/>
        <dbReference type="Rhea" id="RHEA-COMP:9923"/>
        <dbReference type="ChEBI" id="CHEBI:30616"/>
        <dbReference type="ChEBI" id="CHEBI:33019"/>
        <dbReference type="ChEBI" id="CHEBI:57972"/>
        <dbReference type="ChEBI" id="CHEBI:78442"/>
        <dbReference type="ChEBI" id="CHEBI:78497"/>
        <dbReference type="ChEBI" id="CHEBI:456215"/>
        <dbReference type="EC" id="6.1.1.7"/>
    </reaction>
</comment>
<keyword evidence="2 11" id="KW-0820">tRNA-binding</keyword>
<keyword evidence="10 11" id="KW-0030">Aminoacyl-tRNA synthetase</keyword>
<evidence type="ECO:0000256" key="9">
    <source>
        <dbReference type="ARBA" id="ARBA00022917"/>
    </source>
</evidence>
<keyword evidence="11" id="KW-0963">Cytoplasm</keyword>
<evidence type="ECO:0000256" key="8">
    <source>
        <dbReference type="ARBA" id="ARBA00022884"/>
    </source>
</evidence>
<dbReference type="NCBIfam" id="TIGR00344">
    <property type="entry name" value="alaS"/>
    <property type="match status" value="1"/>
</dbReference>
<keyword evidence="4 11" id="KW-0479">Metal-binding</keyword>
<dbReference type="SUPFAM" id="SSF50447">
    <property type="entry name" value="Translation proteins"/>
    <property type="match status" value="1"/>
</dbReference>
<feature type="binding site" evidence="11">
    <location>
        <position position="569"/>
    </location>
    <ligand>
        <name>Zn(2+)</name>
        <dbReference type="ChEBI" id="CHEBI:29105"/>
    </ligand>
</feature>
<dbReference type="PRINTS" id="PR00980">
    <property type="entry name" value="TRNASYNTHALA"/>
</dbReference>
<dbReference type="Proteomes" id="UP000603352">
    <property type="component" value="Unassembled WGS sequence"/>
</dbReference>
<dbReference type="InterPro" id="IPR018162">
    <property type="entry name" value="Ala-tRNA-ligase_IIc_anticod-bd"/>
</dbReference>
<evidence type="ECO:0000256" key="1">
    <source>
        <dbReference type="ARBA" id="ARBA00008226"/>
    </source>
</evidence>
<dbReference type="SUPFAM" id="SSF55681">
    <property type="entry name" value="Class II aaRS and biotin synthetases"/>
    <property type="match status" value="1"/>
</dbReference>
<dbReference type="Gene3D" id="3.30.54.20">
    <property type="match status" value="1"/>
</dbReference>
<feature type="binding site" evidence="11">
    <location>
        <position position="681"/>
    </location>
    <ligand>
        <name>Zn(2+)</name>
        <dbReference type="ChEBI" id="CHEBI:29105"/>
    </ligand>
</feature>
<evidence type="ECO:0000313" key="14">
    <source>
        <dbReference type="Proteomes" id="UP000603352"/>
    </source>
</evidence>
<dbReference type="InterPro" id="IPR018165">
    <property type="entry name" value="Ala-tRNA-synth_IIc_core"/>
</dbReference>
<dbReference type="Gene3D" id="6.10.250.550">
    <property type="match status" value="1"/>
</dbReference>
<dbReference type="HAMAP" id="MF_00036_B">
    <property type="entry name" value="Ala_tRNA_synth_B"/>
    <property type="match status" value="1"/>
</dbReference>
<proteinExistence type="inferred from homology"/>
<accession>A0ABQ1I9G3</accession>
<dbReference type="InterPro" id="IPR002318">
    <property type="entry name" value="Ala-tRNA-lgiase_IIc"/>
</dbReference>
<feature type="binding site" evidence="11">
    <location>
        <position position="677"/>
    </location>
    <ligand>
        <name>Zn(2+)</name>
        <dbReference type="ChEBI" id="CHEBI:29105"/>
    </ligand>
</feature>
<dbReference type="InterPro" id="IPR009000">
    <property type="entry name" value="Transl_B-barrel_sf"/>
</dbReference>
<dbReference type="Gene3D" id="3.10.310.40">
    <property type="match status" value="1"/>
</dbReference>
<keyword evidence="14" id="KW-1185">Reference proteome</keyword>
<dbReference type="Pfam" id="PF07973">
    <property type="entry name" value="tRNA_SAD"/>
    <property type="match status" value="1"/>
</dbReference>
<keyword evidence="6 11" id="KW-0862">Zinc</keyword>
<dbReference type="Pfam" id="PF01411">
    <property type="entry name" value="tRNA-synt_2c"/>
    <property type="match status" value="1"/>
</dbReference>
<comment type="caution">
    <text evidence="13">The sequence shown here is derived from an EMBL/GenBank/DDBJ whole genome shotgun (WGS) entry which is preliminary data.</text>
</comment>
<evidence type="ECO:0000256" key="4">
    <source>
        <dbReference type="ARBA" id="ARBA00022723"/>
    </source>
</evidence>
<name>A0ABQ1I9G3_9PROT</name>
<keyword evidence="9 11" id="KW-0648">Protein biosynthesis</keyword>